<evidence type="ECO:0000313" key="2">
    <source>
        <dbReference type="Proteomes" id="UP000319103"/>
    </source>
</evidence>
<dbReference type="RefSeq" id="WP_141637292.1">
    <property type="nucleotide sequence ID" value="NZ_VIGB01000003.1"/>
</dbReference>
<name>A0A540WCY5_9ACTN</name>
<keyword evidence="2" id="KW-1185">Reference proteome</keyword>
<proteinExistence type="predicted"/>
<dbReference type="OrthoDB" id="4252048at2"/>
<organism evidence="1 2">
    <name type="scientific">Kitasatospora acidiphila</name>
    <dbReference type="NCBI Taxonomy" id="2567942"/>
    <lineage>
        <taxon>Bacteria</taxon>
        <taxon>Bacillati</taxon>
        <taxon>Actinomycetota</taxon>
        <taxon>Actinomycetes</taxon>
        <taxon>Kitasatosporales</taxon>
        <taxon>Streptomycetaceae</taxon>
        <taxon>Kitasatospora</taxon>
    </lineage>
</organism>
<reference evidence="1 2" key="1">
    <citation type="submission" date="2019-06" db="EMBL/GenBank/DDBJ databases">
        <title>Description of Kitasatospora acidophila sp. nov. isolated from pine grove soil, and reclassification of Streptomyces novaecaesareae to Kitasatospora novaeceasareae comb. nov.</title>
        <authorList>
            <person name="Kim M.J."/>
        </authorList>
    </citation>
    <scope>NUCLEOTIDE SEQUENCE [LARGE SCALE GENOMIC DNA]</scope>
    <source>
        <strain evidence="1 2">MMS16-CNU292</strain>
    </source>
</reference>
<protein>
    <submittedName>
        <fullName evidence="1">Uncharacterized protein</fullName>
    </submittedName>
</protein>
<accession>A0A540WCY5</accession>
<dbReference type="EMBL" id="VIGB01000003">
    <property type="protein sequence ID" value="TQF06886.1"/>
    <property type="molecule type" value="Genomic_DNA"/>
</dbReference>
<dbReference type="AlphaFoldDB" id="A0A540WCY5"/>
<sequence length="192" mass="18958">MSPSTTSRSRAHHGRGFGRGRAAALLLVLAGLTASCGGQNTPQNLGAVPIPSAPASAAPVTAAPGHAQLVAIGDPVHLDLGSQQGQITATGPDLAVTGPAAGGKPPEQSKGTVTVVLKVADGSRSLDPADLTATDELGKPIALTADAAAVTATSGHDATLHLSGTFAAGHATLSWNTAGKPLATWDFEVELD</sequence>
<comment type="caution">
    <text evidence="1">The sequence shown here is derived from an EMBL/GenBank/DDBJ whole genome shotgun (WGS) entry which is preliminary data.</text>
</comment>
<gene>
    <name evidence="1" type="ORF">E6W39_37725</name>
</gene>
<evidence type="ECO:0000313" key="1">
    <source>
        <dbReference type="EMBL" id="TQF06886.1"/>
    </source>
</evidence>
<dbReference type="Proteomes" id="UP000319103">
    <property type="component" value="Unassembled WGS sequence"/>
</dbReference>